<dbReference type="Gene3D" id="3.30.1310.10">
    <property type="entry name" value="Nucleoid-associated protein YbaB-like domain"/>
    <property type="match status" value="1"/>
</dbReference>
<evidence type="ECO:0000313" key="2">
    <source>
        <dbReference type="EMBL" id="SCE92500.1"/>
    </source>
</evidence>
<dbReference type="RefSeq" id="WP_091043440.1">
    <property type="nucleotide sequence ID" value="NZ_FMCV01000004.1"/>
</dbReference>
<dbReference type="InterPro" id="IPR036894">
    <property type="entry name" value="YbaB-like_sf"/>
</dbReference>
<dbReference type="Pfam" id="PF02575">
    <property type="entry name" value="YbaB_DNA_bd"/>
    <property type="match status" value="1"/>
</dbReference>
<accession>A0A1C4W8G9</accession>
<keyword evidence="3" id="KW-1185">Reference proteome</keyword>
<protein>
    <submittedName>
        <fullName evidence="2">YbaB/EbfC DNA-binding family protein</fullName>
    </submittedName>
</protein>
<name>A0A1C4W8G9_9ACTN</name>
<dbReference type="GO" id="GO:0003677">
    <property type="term" value="F:DNA binding"/>
    <property type="evidence" value="ECO:0007669"/>
    <property type="project" value="UniProtKB-KW"/>
</dbReference>
<reference evidence="3" key="1">
    <citation type="submission" date="2016-06" db="EMBL/GenBank/DDBJ databases">
        <authorList>
            <person name="Varghese N."/>
        </authorList>
    </citation>
    <scope>NUCLEOTIDE SEQUENCE [LARGE SCALE GENOMIC DNA]</scope>
    <source>
        <strain evidence="3">DSM 45555</strain>
    </source>
</reference>
<dbReference type="EMBL" id="FMCV01000004">
    <property type="protein sequence ID" value="SCE92500.1"/>
    <property type="molecule type" value="Genomic_DNA"/>
</dbReference>
<evidence type="ECO:0000256" key="1">
    <source>
        <dbReference type="SAM" id="MobiDB-lite"/>
    </source>
</evidence>
<sequence>MTNDPFSAAASLDELLTRTQQALAAMRSRASAHTDGEPGDLLRAEGTAAGGRVRAVAVQGGRLDSVAIDPELAGEPFDVLCGHLVTAANAALSELDAQASASARADADALAARLGGVGDQAELFSRAMHEVAARIHRDRGSVSRAGRPAGAGTHPGNRDLR</sequence>
<dbReference type="SUPFAM" id="SSF82607">
    <property type="entry name" value="YbaB-like"/>
    <property type="match status" value="1"/>
</dbReference>
<feature type="region of interest" description="Disordered" evidence="1">
    <location>
        <begin position="24"/>
        <end position="43"/>
    </location>
</feature>
<organism evidence="2 3">
    <name type="scientific">Micromonospora marina</name>
    <dbReference type="NCBI Taxonomy" id="307120"/>
    <lineage>
        <taxon>Bacteria</taxon>
        <taxon>Bacillati</taxon>
        <taxon>Actinomycetota</taxon>
        <taxon>Actinomycetes</taxon>
        <taxon>Micromonosporales</taxon>
        <taxon>Micromonosporaceae</taxon>
        <taxon>Micromonospora</taxon>
    </lineage>
</organism>
<dbReference type="AlphaFoldDB" id="A0A1C4W8G9"/>
<feature type="compositionally biased region" description="Basic and acidic residues" evidence="1">
    <location>
        <begin position="32"/>
        <end position="43"/>
    </location>
</feature>
<keyword evidence="2" id="KW-0238">DNA-binding</keyword>
<gene>
    <name evidence="2" type="ORF">GA0070215_104307</name>
</gene>
<feature type="region of interest" description="Disordered" evidence="1">
    <location>
        <begin position="136"/>
        <end position="161"/>
    </location>
</feature>
<evidence type="ECO:0000313" key="3">
    <source>
        <dbReference type="Proteomes" id="UP000198551"/>
    </source>
</evidence>
<dbReference type="Proteomes" id="UP000198551">
    <property type="component" value="Unassembled WGS sequence"/>
</dbReference>
<proteinExistence type="predicted"/>
<dbReference type="InterPro" id="IPR004401">
    <property type="entry name" value="YbaB/EbfC"/>
</dbReference>